<protein>
    <submittedName>
        <fullName evidence="1">Aminoglycoside 6-adenylyltransferase</fullName>
    </submittedName>
</protein>
<organism evidence="1 2">
    <name type="scientific">Microlunatus soli</name>
    <dbReference type="NCBI Taxonomy" id="630515"/>
    <lineage>
        <taxon>Bacteria</taxon>
        <taxon>Bacillati</taxon>
        <taxon>Actinomycetota</taxon>
        <taxon>Actinomycetes</taxon>
        <taxon>Propionibacteriales</taxon>
        <taxon>Propionibacteriaceae</taxon>
        <taxon>Microlunatus</taxon>
    </lineage>
</organism>
<accession>A0A1H1ZDK0</accession>
<proteinExistence type="predicted"/>
<dbReference type="Gene3D" id="1.20.120.330">
    <property type="entry name" value="Nucleotidyltransferases domain 2"/>
    <property type="match status" value="1"/>
</dbReference>
<reference evidence="1 2" key="1">
    <citation type="submission" date="2016-10" db="EMBL/GenBank/DDBJ databases">
        <authorList>
            <person name="de Groot N.N."/>
        </authorList>
    </citation>
    <scope>NUCLEOTIDE SEQUENCE [LARGE SCALE GENOMIC DNA]</scope>
    <source>
        <strain evidence="1 2">DSM 21800</strain>
    </source>
</reference>
<dbReference type="RefSeq" id="WP_091528859.1">
    <property type="nucleotide sequence ID" value="NZ_LT629772.1"/>
</dbReference>
<keyword evidence="1" id="KW-0808">Transferase</keyword>
<dbReference type="InterPro" id="IPR007530">
    <property type="entry name" value="Aminoglycoside_adenylylTfrase"/>
</dbReference>
<dbReference type="EMBL" id="LT629772">
    <property type="protein sequence ID" value="SDT31286.1"/>
    <property type="molecule type" value="Genomic_DNA"/>
</dbReference>
<dbReference type="STRING" id="630515.SAMN04489812_5127"/>
<dbReference type="Gene3D" id="3.30.460.10">
    <property type="entry name" value="Beta Polymerase, domain 2"/>
    <property type="match status" value="1"/>
</dbReference>
<keyword evidence="1" id="KW-0548">Nucleotidyltransferase</keyword>
<evidence type="ECO:0000313" key="1">
    <source>
        <dbReference type="EMBL" id="SDT31286.1"/>
    </source>
</evidence>
<dbReference type="GO" id="GO:0016779">
    <property type="term" value="F:nucleotidyltransferase activity"/>
    <property type="evidence" value="ECO:0007669"/>
    <property type="project" value="UniProtKB-KW"/>
</dbReference>
<dbReference type="SUPFAM" id="SSF81631">
    <property type="entry name" value="PAP/OAS1 substrate-binding domain"/>
    <property type="match status" value="1"/>
</dbReference>
<dbReference type="InterPro" id="IPR043519">
    <property type="entry name" value="NT_sf"/>
</dbReference>
<evidence type="ECO:0000313" key="2">
    <source>
        <dbReference type="Proteomes" id="UP000199103"/>
    </source>
</evidence>
<keyword evidence="2" id="KW-1185">Reference proteome</keyword>
<sequence>MANSGAGSVGQQDKIIDQLVAWGERRADVAALILTSTRAIPGGHTDAYSDYDVIAVVEGVEAMVSDTGWLAEFGEVLIDYWDPVESDAATGAVQVGNITNYVDGLKIDFSLWNARYFTELTSGPRADPELDAGHRVLLDKSGLTAGLPAPTYRSYIPRRPDEAGYQRLITDFLIGVPYVAKGLLRDELLPTKWVLDFDMRFNYLVPMIEWRVQCDHDWSLKSGNLGKGLKQHLPPSIWQAMENTFTGADPEANWTALFAMIDLFATIAREVAEHLGYRYPGDLIANVTEHARRMRAGDFG</sequence>
<dbReference type="Proteomes" id="UP000199103">
    <property type="component" value="Chromosome I"/>
</dbReference>
<dbReference type="AlphaFoldDB" id="A0A1H1ZDK0"/>
<name>A0A1H1ZDK0_9ACTN</name>
<gene>
    <name evidence="1" type="ORF">SAMN04489812_5127</name>
</gene>
<dbReference type="SUPFAM" id="SSF81301">
    <property type="entry name" value="Nucleotidyltransferase"/>
    <property type="match status" value="1"/>
</dbReference>
<dbReference type="OrthoDB" id="4519931at2"/>
<dbReference type="Pfam" id="PF04439">
    <property type="entry name" value="Adenyl_transf"/>
    <property type="match status" value="1"/>
</dbReference>